<protein>
    <submittedName>
        <fullName evidence="1">Uncharacterized protein</fullName>
    </submittedName>
</protein>
<name>A0A8H3C5A9_9AGAM</name>
<comment type="caution">
    <text evidence="1">The sequence shown here is derived from an EMBL/GenBank/DDBJ whole genome shotgun (WGS) entry which is preliminary data.</text>
</comment>
<dbReference type="Proteomes" id="UP000663861">
    <property type="component" value="Unassembled WGS sequence"/>
</dbReference>
<evidence type="ECO:0000313" key="1">
    <source>
        <dbReference type="EMBL" id="CAE6471933.1"/>
    </source>
</evidence>
<organism evidence="1 2">
    <name type="scientific">Rhizoctonia solani</name>
    <dbReference type="NCBI Taxonomy" id="456999"/>
    <lineage>
        <taxon>Eukaryota</taxon>
        <taxon>Fungi</taxon>
        <taxon>Dikarya</taxon>
        <taxon>Basidiomycota</taxon>
        <taxon>Agaricomycotina</taxon>
        <taxon>Agaricomycetes</taxon>
        <taxon>Cantharellales</taxon>
        <taxon>Ceratobasidiaceae</taxon>
        <taxon>Rhizoctonia</taxon>
    </lineage>
</organism>
<dbReference type="EMBL" id="CAJMWY010001626">
    <property type="protein sequence ID" value="CAE6471933.1"/>
    <property type="molecule type" value="Genomic_DNA"/>
</dbReference>
<dbReference type="AlphaFoldDB" id="A0A8H3C5A9"/>
<proteinExistence type="predicted"/>
<accession>A0A8H3C5A9</accession>
<evidence type="ECO:0000313" key="2">
    <source>
        <dbReference type="Proteomes" id="UP000663861"/>
    </source>
</evidence>
<reference evidence="1" key="1">
    <citation type="submission" date="2021-01" db="EMBL/GenBank/DDBJ databases">
        <authorList>
            <person name="Kaushik A."/>
        </authorList>
    </citation>
    <scope>NUCLEOTIDE SEQUENCE</scope>
    <source>
        <strain evidence="1">AG4-RS23</strain>
    </source>
</reference>
<sequence>MYRDVRSVPETGPRLLIGFSGFFHPSIVAYPGLHGGDEGEVLCLHYELSGRAGKLGTPEMPLSDLDRLTSALPFLVDAFGGPAYHTRSRGGSPSNSGVKHHKVQCRLENIAYITHLSPDNLYLVLREAGLLTPQTQYSV</sequence>
<gene>
    <name evidence="1" type="ORF">RDB_LOCUS84074</name>
</gene>